<accession>A0A6M8FCY0</accession>
<feature type="chain" id="PRO_5027082790" evidence="1">
    <location>
        <begin position="21"/>
        <end position="146"/>
    </location>
</feature>
<dbReference type="Proteomes" id="UP000501379">
    <property type="component" value="Chromosome"/>
</dbReference>
<keyword evidence="1" id="KW-0732">Signal</keyword>
<feature type="signal peptide" evidence="1">
    <location>
        <begin position="1"/>
        <end position="20"/>
    </location>
</feature>
<dbReference type="NCBIfam" id="NF033672">
    <property type="entry name" value="mbn_chaper_assoc"/>
    <property type="match status" value="1"/>
</dbReference>
<name>A0A6M8FCY0_9GAMM</name>
<reference evidence="2" key="1">
    <citation type="submission" date="2020-07" db="EMBL/GenBank/DDBJ databases">
        <title>Nitrate ammonifying Pseudomonas campi sp. nov. isolated from German agricultural grassland.</title>
        <authorList>
            <person name="Timsy T."/>
            <person name="Ulrich A."/>
            <person name="Spanner T."/>
            <person name="Foesel B."/>
            <person name="Kolb S."/>
            <person name="Horn M.A."/>
            <person name="Behrendt U."/>
        </authorList>
    </citation>
    <scope>NUCLEOTIDE SEQUENCE</scope>
    <source>
        <strain evidence="2">S1-A32-2</strain>
    </source>
</reference>
<dbReference type="RefSeq" id="WP_173203154.1">
    <property type="nucleotide sequence ID" value="NZ_CP053697.2"/>
</dbReference>
<evidence type="ECO:0000313" key="2">
    <source>
        <dbReference type="EMBL" id="QKE61909.1"/>
    </source>
</evidence>
<protein>
    <submittedName>
        <fullName evidence="2">Copper uptake system-associated protein</fullName>
    </submittedName>
</protein>
<organism evidence="2 3">
    <name type="scientific">Aquipseudomonas campi</name>
    <dbReference type="NCBI Taxonomy" id="2731681"/>
    <lineage>
        <taxon>Bacteria</taxon>
        <taxon>Pseudomonadati</taxon>
        <taxon>Pseudomonadota</taxon>
        <taxon>Gammaproteobacteria</taxon>
        <taxon>Pseudomonadales</taxon>
        <taxon>Pseudomonadaceae</taxon>
        <taxon>Aquipseudomonas</taxon>
    </lineage>
</organism>
<proteinExistence type="predicted"/>
<dbReference type="AlphaFoldDB" id="A0A6M8FCY0"/>
<sequence>MKWMTPWVLLCAVLCNAAWAADGDDRQAIEHLMKHTWERPDAVLDVGPVTVEGEHAVAGWTQDARGGRALLRRDGETWKVLLCAGDGLLDVATLRDAGLSAAQAASLNQAVRAAEATQPAARVKQFALFKGTVRVDPHQMHEPVAH</sequence>
<keyword evidence="3" id="KW-1185">Reference proteome</keyword>
<evidence type="ECO:0000313" key="3">
    <source>
        <dbReference type="Proteomes" id="UP000501379"/>
    </source>
</evidence>
<evidence type="ECO:0000256" key="1">
    <source>
        <dbReference type="SAM" id="SignalP"/>
    </source>
</evidence>
<dbReference type="KEGG" id="pcam:HNE05_00515"/>
<gene>
    <name evidence="2" type="ORF">HNE05_00515</name>
</gene>
<dbReference type="EMBL" id="CP053697">
    <property type="protein sequence ID" value="QKE61909.1"/>
    <property type="molecule type" value="Genomic_DNA"/>
</dbReference>